<gene>
    <name evidence="2" type="ORF">LSAT_V11C200064200</name>
</gene>
<accession>A0A9R1WG85</accession>
<dbReference type="AlphaFoldDB" id="A0A9R1WG85"/>
<evidence type="ECO:0000313" key="2">
    <source>
        <dbReference type="EMBL" id="KAJ0221648.1"/>
    </source>
</evidence>
<evidence type="ECO:0000313" key="3">
    <source>
        <dbReference type="Proteomes" id="UP000235145"/>
    </source>
</evidence>
<comment type="caution">
    <text evidence="2">The sequence shown here is derived from an EMBL/GenBank/DDBJ whole genome shotgun (WGS) entry which is preliminary data.</text>
</comment>
<protein>
    <submittedName>
        <fullName evidence="2">Uncharacterized protein</fullName>
    </submittedName>
</protein>
<feature type="region of interest" description="Disordered" evidence="1">
    <location>
        <begin position="1"/>
        <end position="56"/>
    </location>
</feature>
<name>A0A9R1WG85_LACSA</name>
<dbReference type="Proteomes" id="UP000235145">
    <property type="component" value="Unassembled WGS sequence"/>
</dbReference>
<reference evidence="2 3" key="1">
    <citation type="journal article" date="2017" name="Nat. Commun.">
        <title>Genome assembly with in vitro proximity ligation data and whole-genome triplication in lettuce.</title>
        <authorList>
            <person name="Reyes-Chin-Wo S."/>
            <person name="Wang Z."/>
            <person name="Yang X."/>
            <person name="Kozik A."/>
            <person name="Arikit S."/>
            <person name="Song C."/>
            <person name="Xia L."/>
            <person name="Froenicke L."/>
            <person name="Lavelle D.O."/>
            <person name="Truco M.J."/>
            <person name="Xia R."/>
            <person name="Zhu S."/>
            <person name="Xu C."/>
            <person name="Xu H."/>
            <person name="Xu X."/>
            <person name="Cox K."/>
            <person name="Korf I."/>
            <person name="Meyers B.C."/>
            <person name="Michelmore R.W."/>
        </authorList>
    </citation>
    <scope>NUCLEOTIDE SEQUENCE [LARGE SCALE GENOMIC DNA]</scope>
    <source>
        <strain evidence="3">cv. Salinas</strain>
        <tissue evidence="2">Seedlings</tissue>
    </source>
</reference>
<feature type="compositionally biased region" description="Basic and acidic residues" evidence="1">
    <location>
        <begin position="40"/>
        <end position="56"/>
    </location>
</feature>
<feature type="compositionally biased region" description="Polar residues" evidence="1">
    <location>
        <begin position="1"/>
        <end position="13"/>
    </location>
</feature>
<keyword evidence="3" id="KW-1185">Reference proteome</keyword>
<sequence length="287" mass="32624">MGSTTDCNKSPRTSESDIGVNLNLNDEFNATEGEGPPDVQLHDHREGTKRERGRLLAENKPMRTGSTTFSPEINEVNASVHLDDVEAHVNKGCDDDMVDDVELQFSDNHLGFSVSSRPIGNSLVDSDHSNPNIDFPFSNHGPGAFLENNFIPDLNKDVEFDVGISEINEFGDKVVDGVKTCKKTLFKANLDIERIKDRNHKRLEENLNMVRMRAILTTPERDCREKWKIRFMDLDAIYRSNLKQKARLRWDIDGDENSKFFHGIVNNNKRKNRINGLNLDGDWVSEP</sequence>
<proteinExistence type="predicted"/>
<evidence type="ECO:0000256" key="1">
    <source>
        <dbReference type="SAM" id="MobiDB-lite"/>
    </source>
</evidence>
<dbReference type="EMBL" id="NBSK02000002">
    <property type="protein sequence ID" value="KAJ0221648.1"/>
    <property type="molecule type" value="Genomic_DNA"/>
</dbReference>
<organism evidence="2 3">
    <name type="scientific">Lactuca sativa</name>
    <name type="common">Garden lettuce</name>
    <dbReference type="NCBI Taxonomy" id="4236"/>
    <lineage>
        <taxon>Eukaryota</taxon>
        <taxon>Viridiplantae</taxon>
        <taxon>Streptophyta</taxon>
        <taxon>Embryophyta</taxon>
        <taxon>Tracheophyta</taxon>
        <taxon>Spermatophyta</taxon>
        <taxon>Magnoliopsida</taxon>
        <taxon>eudicotyledons</taxon>
        <taxon>Gunneridae</taxon>
        <taxon>Pentapetalae</taxon>
        <taxon>asterids</taxon>
        <taxon>campanulids</taxon>
        <taxon>Asterales</taxon>
        <taxon>Asteraceae</taxon>
        <taxon>Cichorioideae</taxon>
        <taxon>Cichorieae</taxon>
        <taxon>Lactucinae</taxon>
        <taxon>Lactuca</taxon>
    </lineage>
</organism>